<evidence type="ECO:0000313" key="2">
    <source>
        <dbReference type="EMBL" id="GJN91044.1"/>
    </source>
</evidence>
<dbReference type="EMBL" id="BQKY01000008">
    <property type="protein sequence ID" value="GJN91044.1"/>
    <property type="molecule type" value="Genomic_DNA"/>
</dbReference>
<dbReference type="PANTHER" id="PTHR37325:SF1">
    <property type="entry name" value="OXIDOREDUCTASE 21 KDA SUBUNIT, PUTATIVE (AFU_ORTHOLOGUE AFUA_4G05910)-RELATED"/>
    <property type="match status" value="1"/>
</dbReference>
<sequence>MFWRPSPTSQTLLSRESDLSEVDLETIGRGRGAKMQTAALRSTRVLRQKLTNDPFAYHASDETPLWRKIRRAVVVNPDSSTGNPLPRANRQPEPASRPEKFTVPSSKASDIAQNPYYARDFRRNYPKTEVVTQGELAKLLIAQGGFEALPPVTAAEGAQTTAITADSPAPSLAALYSSSTAVAGSSFRPPTPPGLKFKWKASAEQAPHDPNSYFPMVLFDTTRA</sequence>
<feature type="region of interest" description="Disordered" evidence="1">
    <location>
        <begin position="76"/>
        <end position="104"/>
    </location>
</feature>
<organism evidence="2 3">
    <name type="scientific">Rhodotorula paludigena</name>
    <dbReference type="NCBI Taxonomy" id="86838"/>
    <lineage>
        <taxon>Eukaryota</taxon>
        <taxon>Fungi</taxon>
        <taxon>Dikarya</taxon>
        <taxon>Basidiomycota</taxon>
        <taxon>Pucciniomycotina</taxon>
        <taxon>Microbotryomycetes</taxon>
        <taxon>Sporidiobolales</taxon>
        <taxon>Sporidiobolaceae</taxon>
        <taxon>Rhodotorula</taxon>
    </lineage>
</organism>
<reference evidence="2 3" key="1">
    <citation type="submission" date="2021-12" db="EMBL/GenBank/DDBJ databases">
        <title>High titer production of polyol ester of fatty acids by Rhodotorula paludigena BS15 towards product separation-free biomass refinery.</title>
        <authorList>
            <person name="Mano J."/>
            <person name="Ono H."/>
            <person name="Tanaka T."/>
            <person name="Naito K."/>
            <person name="Sushida H."/>
            <person name="Ike M."/>
            <person name="Tokuyasu K."/>
            <person name="Kitaoka M."/>
        </authorList>
    </citation>
    <scope>NUCLEOTIDE SEQUENCE [LARGE SCALE GENOMIC DNA]</scope>
    <source>
        <strain evidence="2 3">BS15</strain>
    </source>
</reference>
<evidence type="ECO:0000313" key="3">
    <source>
        <dbReference type="Proteomes" id="UP001342314"/>
    </source>
</evidence>
<dbReference type="InterPro" id="IPR016813">
    <property type="entry name" value="NADH_Ub_cplx-1_21kDa"/>
</dbReference>
<accession>A0AAV5GKP4</accession>
<keyword evidence="3" id="KW-1185">Reference proteome</keyword>
<gene>
    <name evidence="2" type="ORF">Rhopal_004059-T1</name>
</gene>
<proteinExistence type="predicted"/>
<name>A0AAV5GKP4_9BASI</name>
<dbReference type="AlphaFoldDB" id="A0AAV5GKP4"/>
<comment type="caution">
    <text evidence="2">The sequence shown here is derived from an EMBL/GenBank/DDBJ whole genome shotgun (WGS) entry which is preliminary data.</text>
</comment>
<protein>
    <submittedName>
        <fullName evidence="2">Uncharacterized protein</fullName>
    </submittedName>
</protein>
<dbReference type="Proteomes" id="UP001342314">
    <property type="component" value="Unassembled WGS sequence"/>
</dbReference>
<evidence type="ECO:0000256" key="1">
    <source>
        <dbReference type="SAM" id="MobiDB-lite"/>
    </source>
</evidence>
<dbReference type="CDD" id="cd22849">
    <property type="entry name" value="NuzM"/>
    <property type="match status" value="1"/>
</dbReference>
<dbReference type="PANTHER" id="PTHR37325">
    <property type="entry name" value="OXIDOREDUCTASE 21 KDA SUBUNIT, PUTATIVE (AFU_ORTHOLOGUE AFUA_4G05910)-RELATED"/>
    <property type="match status" value="1"/>
</dbReference>